<gene>
    <name evidence="6 8" type="primary">rsmI</name>
    <name evidence="8" type="ORF">JEODO184_00753</name>
</gene>
<dbReference type="NCBIfam" id="TIGR00096">
    <property type="entry name" value="16S rRNA (cytidine(1402)-2'-O)-methyltransferase"/>
    <property type="match status" value="1"/>
</dbReference>
<organism evidence="8 9">
    <name type="scientific">Jeotgalicoccus meleagridis</name>
    <dbReference type="NCBI Taxonomy" id="2759181"/>
    <lineage>
        <taxon>Bacteria</taxon>
        <taxon>Bacillati</taxon>
        <taxon>Bacillota</taxon>
        <taxon>Bacilli</taxon>
        <taxon>Bacillales</taxon>
        <taxon>Staphylococcaceae</taxon>
        <taxon>Jeotgalicoccus</taxon>
    </lineage>
</organism>
<dbReference type="InterPro" id="IPR035996">
    <property type="entry name" value="4pyrrol_Methylase_sf"/>
</dbReference>
<dbReference type="CDD" id="cd11648">
    <property type="entry name" value="RsmI"/>
    <property type="match status" value="1"/>
</dbReference>
<comment type="caution">
    <text evidence="8">The sequence shown here is derived from an EMBL/GenBank/DDBJ whole genome shotgun (WGS) entry which is preliminary data.</text>
</comment>
<dbReference type="InterPro" id="IPR008189">
    <property type="entry name" value="rRNA_ssu_MeTfrase_I"/>
</dbReference>
<reference evidence="8 9" key="1">
    <citation type="submission" date="2020-07" db="EMBL/GenBank/DDBJ databases">
        <authorList>
            <person name="Criscuolo A."/>
        </authorList>
    </citation>
    <scope>NUCLEOTIDE SEQUENCE [LARGE SCALE GENOMIC DNA]</scope>
    <source>
        <strain evidence="8">CIP111649</strain>
    </source>
</reference>
<dbReference type="Proteomes" id="UP000589351">
    <property type="component" value="Unassembled WGS sequence"/>
</dbReference>
<dbReference type="HAMAP" id="MF_01877">
    <property type="entry name" value="16SrRNA_methyltr_I"/>
    <property type="match status" value="1"/>
</dbReference>
<dbReference type="GO" id="GO:0005737">
    <property type="term" value="C:cytoplasm"/>
    <property type="evidence" value="ECO:0007669"/>
    <property type="project" value="UniProtKB-SubCell"/>
</dbReference>
<dbReference type="GO" id="GO:0070677">
    <property type="term" value="F:rRNA (cytosine-2'-O-)-methyltransferase activity"/>
    <property type="evidence" value="ECO:0007669"/>
    <property type="project" value="UniProtKB-UniRule"/>
</dbReference>
<comment type="catalytic activity">
    <reaction evidence="6">
        <text>cytidine(1402) in 16S rRNA + S-adenosyl-L-methionine = 2'-O-methylcytidine(1402) in 16S rRNA + S-adenosyl-L-homocysteine + H(+)</text>
        <dbReference type="Rhea" id="RHEA:42924"/>
        <dbReference type="Rhea" id="RHEA-COMP:10285"/>
        <dbReference type="Rhea" id="RHEA-COMP:10286"/>
        <dbReference type="ChEBI" id="CHEBI:15378"/>
        <dbReference type="ChEBI" id="CHEBI:57856"/>
        <dbReference type="ChEBI" id="CHEBI:59789"/>
        <dbReference type="ChEBI" id="CHEBI:74495"/>
        <dbReference type="ChEBI" id="CHEBI:82748"/>
        <dbReference type="EC" id="2.1.1.198"/>
    </reaction>
</comment>
<evidence type="ECO:0000313" key="9">
    <source>
        <dbReference type="Proteomes" id="UP000589351"/>
    </source>
</evidence>
<comment type="similarity">
    <text evidence="6">Belongs to the methyltransferase superfamily. RsmI family.</text>
</comment>
<dbReference type="InterPro" id="IPR014777">
    <property type="entry name" value="4pyrrole_Mease_sub1"/>
</dbReference>
<dbReference type="EC" id="2.1.1.198" evidence="6"/>
<name>A0A6V7RCM2_9STAP</name>
<keyword evidence="5 6" id="KW-0949">S-adenosyl-L-methionine</keyword>
<evidence type="ECO:0000256" key="1">
    <source>
        <dbReference type="ARBA" id="ARBA00022490"/>
    </source>
</evidence>
<protein>
    <recommendedName>
        <fullName evidence="6">Ribosomal RNA small subunit methyltransferase I</fullName>
        <ecNumber evidence="6">2.1.1.198</ecNumber>
    </recommendedName>
    <alternativeName>
        <fullName evidence="6">16S rRNA 2'-O-ribose C1402 methyltransferase</fullName>
    </alternativeName>
    <alternativeName>
        <fullName evidence="6">rRNA (cytidine-2'-O-)-methyltransferase RsmI</fullName>
    </alternativeName>
</protein>
<keyword evidence="3 6" id="KW-0489">Methyltransferase</keyword>
<dbReference type="Pfam" id="PF00590">
    <property type="entry name" value="TP_methylase"/>
    <property type="match status" value="1"/>
</dbReference>
<comment type="function">
    <text evidence="6">Catalyzes the 2'-O-methylation of the ribose of cytidine 1402 (C1402) in 16S rRNA.</text>
</comment>
<dbReference type="EMBL" id="CAJEWD010000004">
    <property type="protein sequence ID" value="CAD2074672.1"/>
    <property type="molecule type" value="Genomic_DNA"/>
</dbReference>
<dbReference type="PANTHER" id="PTHR46111:SF1">
    <property type="entry name" value="RIBOSOMAL RNA SMALL SUBUNIT METHYLTRANSFERASE I"/>
    <property type="match status" value="1"/>
</dbReference>
<dbReference type="FunFam" id="3.30.950.10:FF:000002">
    <property type="entry name" value="Ribosomal RNA small subunit methyltransferase I"/>
    <property type="match status" value="1"/>
</dbReference>
<dbReference type="SUPFAM" id="SSF53790">
    <property type="entry name" value="Tetrapyrrole methylase"/>
    <property type="match status" value="1"/>
</dbReference>
<proteinExistence type="inferred from homology"/>
<evidence type="ECO:0000259" key="7">
    <source>
        <dbReference type="Pfam" id="PF00590"/>
    </source>
</evidence>
<dbReference type="Gene3D" id="3.40.1010.10">
    <property type="entry name" value="Cobalt-precorrin-4 Transmethylase, Domain 1"/>
    <property type="match status" value="1"/>
</dbReference>
<dbReference type="AlphaFoldDB" id="A0A6V7RCM2"/>
<feature type="domain" description="Tetrapyrrole methylase" evidence="7">
    <location>
        <begin position="1"/>
        <end position="200"/>
    </location>
</feature>
<evidence type="ECO:0000313" key="8">
    <source>
        <dbReference type="EMBL" id="CAD2074672.1"/>
    </source>
</evidence>
<dbReference type="RefSeq" id="WP_328794780.1">
    <property type="nucleotide sequence ID" value="NZ_CAJEWD010000004.1"/>
</dbReference>
<evidence type="ECO:0000256" key="4">
    <source>
        <dbReference type="ARBA" id="ARBA00022679"/>
    </source>
</evidence>
<keyword evidence="1 6" id="KW-0963">Cytoplasm</keyword>
<evidence type="ECO:0000256" key="3">
    <source>
        <dbReference type="ARBA" id="ARBA00022603"/>
    </source>
</evidence>
<dbReference type="PIRSF" id="PIRSF005917">
    <property type="entry name" value="MTase_YraL"/>
    <property type="match status" value="1"/>
</dbReference>
<evidence type="ECO:0000256" key="6">
    <source>
        <dbReference type="HAMAP-Rule" id="MF_01877"/>
    </source>
</evidence>
<keyword evidence="4 6" id="KW-0808">Transferase</keyword>
<dbReference type="FunFam" id="3.40.1010.10:FF:000007">
    <property type="entry name" value="Ribosomal RNA small subunit methyltransferase I"/>
    <property type="match status" value="1"/>
</dbReference>
<comment type="subcellular location">
    <subcellularLocation>
        <location evidence="6">Cytoplasm</location>
    </subcellularLocation>
</comment>
<keyword evidence="2 6" id="KW-0698">rRNA processing</keyword>
<dbReference type="PANTHER" id="PTHR46111">
    <property type="entry name" value="RIBOSOMAL RNA SMALL SUBUNIT METHYLTRANSFERASE I"/>
    <property type="match status" value="1"/>
</dbReference>
<dbReference type="InterPro" id="IPR014776">
    <property type="entry name" value="4pyrrole_Mease_sub2"/>
</dbReference>
<evidence type="ECO:0000256" key="2">
    <source>
        <dbReference type="ARBA" id="ARBA00022552"/>
    </source>
</evidence>
<dbReference type="InterPro" id="IPR000878">
    <property type="entry name" value="4pyrrol_Mease"/>
</dbReference>
<dbReference type="Gene3D" id="3.30.950.10">
    <property type="entry name" value="Methyltransferase, Cobalt-precorrin-4 Transmethylase, Domain 2"/>
    <property type="match status" value="1"/>
</dbReference>
<sequence length="270" mass="30614">MLYITGTPIGNLEDMSYRAVKTLNEVDEILCEDTRTTKKLTNHFDITTPLRSYHDFNKEEVTEDIVEKIRAGKHFALVTDAGMPVISDPGFELVSRLQDENLPYIVIPAASAFTMGLVASGIASYEFTYFGFLPKSSSKRQEKLSEIMHHNMTSVLYESPHRMKALLEDISKIDDERIVSISREITKKFEQHYRTTATDLLSKLDKEIPLKGEFVVVISAYEEEAVQFTGSAKEHVSSLIADGMKPKDAIKLVAELRGLKKQEVYDEFHK</sequence>
<evidence type="ECO:0000256" key="5">
    <source>
        <dbReference type="ARBA" id="ARBA00022691"/>
    </source>
</evidence>
<accession>A0A6V7RCM2</accession>
<keyword evidence="9" id="KW-1185">Reference proteome</keyword>